<evidence type="ECO:0000256" key="9">
    <source>
        <dbReference type="ARBA" id="ARBA00022723"/>
    </source>
</evidence>
<dbReference type="AlphaFoldDB" id="A0A1I5WEB4"/>
<feature type="domain" description="Radical SAM core" evidence="13">
    <location>
        <begin position="99"/>
        <end position="333"/>
    </location>
</feature>
<dbReference type="CDD" id="cd01335">
    <property type="entry name" value="Radical_SAM"/>
    <property type="match status" value="1"/>
</dbReference>
<dbReference type="STRING" id="937334.SAMN05444406_11620"/>
<comment type="catalytic activity">
    <reaction evidence="12">
        <text>adenosine(2503) in 23S rRNA + 2 reduced [2Fe-2S]-[ferredoxin] + 2 S-adenosyl-L-methionine = 2-methyladenosine(2503) in 23S rRNA + 5'-deoxyadenosine + L-methionine + 2 oxidized [2Fe-2S]-[ferredoxin] + S-adenosyl-L-homocysteine</text>
        <dbReference type="Rhea" id="RHEA:42916"/>
        <dbReference type="Rhea" id="RHEA-COMP:10000"/>
        <dbReference type="Rhea" id="RHEA-COMP:10001"/>
        <dbReference type="Rhea" id="RHEA-COMP:10152"/>
        <dbReference type="Rhea" id="RHEA-COMP:10282"/>
        <dbReference type="ChEBI" id="CHEBI:17319"/>
        <dbReference type="ChEBI" id="CHEBI:33737"/>
        <dbReference type="ChEBI" id="CHEBI:33738"/>
        <dbReference type="ChEBI" id="CHEBI:57844"/>
        <dbReference type="ChEBI" id="CHEBI:57856"/>
        <dbReference type="ChEBI" id="CHEBI:59789"/>
        <dbReference type="ChEBI" id="CHEBI:74411"/>
        <dbReference type="ChEBI" id="CHEBI:74497"/>
        <dbReference type="EC" id="2.1.1.192"/>
    </reaction>
</comment>
<dbReference type="Proteomes" id="UP000198577">
    <property type="component" value="Unassembled WGS sequence"/>
</dbReference>
<keyword evidence="2 12" id="KW-0004">4Fe-4S</keyword>
<comment type="function">
    <text evidence="12">Specifically methylates position 2 of adenine 2503 in 23S rRNA and position 2 of adenine 37 in tRNAs.</text>
</comment>
<dbReference type="GO" id="GO:0000049">
    <property type="term" value="F:tRNA binding"/>
    <property type="evidence" value="ECO:0007669"/>
    <property type="project" value="UniProtKB-UniRule"/>
</dbReference>
<dbReference type="InterPro" id="IPR013785">
    <property type="entry name" value="Aldolase_TIM"/>
</dbReference>
<accession>A0A1I5WEB4</accession>
<keyword evidence="8 12" id="KW-0819">tRNA processing</keyword>
<dbReference type="GO" id="GO:0070475">
    <property type="term" value="P:rRNA base methylation"/>
    <property type="evidence" value="ECO:0007669"/>
    <property type="project" value="UniProtKB-UniRule"/>
</dbReference>
<dbReference type="GO" id="GO:0002935">
    <property type="term" value="F:tRNA (adenine(37)-C2)-methyltransferase activity"/>
    <property type="evidence" value="ECO:0007669"/>
    <property type="project" value="UniProtKB-UniRule"/>
</dbReference>
<dbReference type="RefSeq" id="WP_092282384.1">
    <property type="nucleotide sequence ID" value="NZ_FOXR01000016.1"/>
</dbReference>
<comment type="caution">
    <text evidence="12">Lacks conserved residue(s) required for the propagation of feature annotation.</text>
</comment>
<dbReference type="Gene3D" id="1.10.150.530">
    <property type="match status" value="1"/>
</dbReference>
<feature type="binding site" evidence="12">
    <location>
        <position position="196"/>
    </location>
    <ligand>
        <name>S-adenosyl-L-methionine</name>
        <dbReference type="ChEBI" id="CHEBI:59789"/>
    </ligand>
</feature>
<feature type="binding site" evidence="12">
    <location>
        <begin position="219"/>
        <end position="221"/>
    </location>
    <ligand>
        <name>S-adenosyl-L-methionine</name>
        <dbReference type="ChEBI" id="CHEBI:59789"/>
    </ligand>
</feature>
<dbReference type="InterPro" id="IPR048641">
    <property type="entry name" value="RlmN_N"/>
</dbReference>
<dbReference type="PANTHER" id="PTHR30544">
    <property type="entry name" value="23S RRNA METHYLTRANSFERASE"/>
    <property type="match status" value="1"/>
</dbReference>
<keyword evidence="11 12" id="KW-0411">Iron-sulfur</keyword>
<dbReference type="EC" id="2.1.1.192" evidence="12"/>
<keyword evidence="5 12" id="KW-0489">Methyltransferase</keyword>
<feature type="active site" description="Proton acceptor" evidence="12">
    <location>
        <position position="93"/>
    </location>
</feature>
<dbReference type="PANTHER" id="PTHR30544:SF5">
    <property type="entry name" value="RADICAL SAM CORE DOMAIN-CONTAINING PROTEIN"/>
    <property type="match status" value="1"/>
</dbReference>
<dbReference type="GO" id="GO:0005737">
    <property type="term" value="C:cytoplasm"/>
    <property type="evidence" value="ECO:0007669"/>
    <property type="project" value="UniProtKB-SubCell"/>
</dbReference>
<evidence type="ECO:0000256" key="6">
    <source>
        <dbReference type="ARBA" id="ARBA00022679"/>
    </source>
</evidence>
<feature type="binding site" evidence="12">
    <location>
        <begin position="164"/>
        <end position="165"/>
    </location>
    <ligand>
        <name>S-adenosyl-L-methionine</name>
        <dbReference type="ChEBI" id="CHEBI:59789"/>
    </ligand>
</feature>
<evidence type="ECO:0000313" key="15">
    <source>
        <dbReference type="Proteomes" id="UP000198577"/>
    </source>
</evidence>
<keyword evidence="7 12" id="KW-0949">S-adenosyl-L-methionine</keyword>
<proteinExistence type="inferred from homology"/>
<dbReference type="GO" id="GO:0070040">
    <property type="term" value="F:rRNA (adenine(2503)-C2-)-methyltransferase activity"/>
    <property type="evidence" value="ECO:0007669"/>
    <property type="project" value="UniProtKB-UniRule"/>
</dbReference>
<dbReference type="FunFam" id="3.20.20.70:FF:000014">
    <property type="entry name" value="Probable dual-specificity RNA methyltransferase RlmN"/>
    <property type="match status" value="1"/>
</dbReference>
<dbReference type="InterPro" id="IPR058240">
    <property type="entry name" value="rSAM_sf"/>
</dbReference>
<keyword evidence="9 12" id="KW-0479">Metal-binding</keyword>
<evidence type="ECO:0000256" key="11">
    <source>
        <dbReference type="ARBA" id="ARBA00023014"/>
    </source>
</evidence>
<evidence type="ECO:0000259" key="13">
    <source>
        <dbReference type="PROSITE" id="PS51918"/>
    </source>
</evidence>
<dbReference type="GO" id="GO:0051539">
    <property type="term" value="F:4 iron, 4 sulfur cluster binding"/>
    <property type="evidence" value="ECO:0007669"/>
    <property type="project" value="UniProtKB-UniRule"/>
</dbReference>
<comment type="miscellaneous">
    <text evidence="12">Reaction proceeds by a ping-pong mechanism involving intermediate methylation of a conserved cysteine residue.</text>
</comment>
<name>A0A1I5WEB4_9FIRM</name>
<dbReference type="Pfam" id="PF04055">
    <property type="entry name" value="Radical_SAM"/>
    <property type="match status" value="1"/>
</dbReference>
<dbReference type="SFLD" id="SFLDG01062">
    <property type="entry name" value="methyltransferase_(Class_A)"/>
    <property type="match status" value="1"/>
</dbReference>
<dbReference type="GO" id="GO:0030488">
    <property type="term" value="P:tRNA methylation"/>
    <property type="evidence" value="ECO:0007669"/>
    <property type="project" value="UniProtKB-UniRule"/>
</dbReference>
<gene>
    <name evidence="12" type="primary">rlmN</name>
    <name evidence="14" type="ORF">SAMN05444406_11620</name>
</gene>
<evidence type="ECO:0000256" key="10">
    <source>
        <dbReference type="ARBA" id="ARBA00023004"/>
    </source>
</evidence>
<evidence type="ECO:0000256" key="7">
    <source>
        <dbReference type="ARBA" id="ARBA00022691"/>
    </source>
</evidence>
<keyword evidence="6 12" id="KW-0808">Transferase</keyword>
<dbReference type="PIRSF" id="PIRSF006004">
    <property type="entry name" value="CHP00048"/>
    <property type="match status" value="1"/>
</dbReference>
<keyword evidence="15" id="KW-1185">Reference proteome</keyword>
<dbReference type="PROSITE" id="PS51918">
    <property type="entry name" value="RADICAL_SAM"/>
    <property type="match status" value="1"/>
</dbReference>
<dbReference type="SFLD" id="SFLDF00275">
    <property type="entry name" value="adenosine_C2_methyltransferase"/>
    <property type="match status" value="1"/>
</dbReference>
<sequence>MREKQDILSLSLEEIQQAVQELGQPHYRAQQILQWLHRGIKSFDDMTDLPKAFRELLAERFYIVKLQMLDKRTSSAGDATKYLFLLQDRNIIESVVMRYKYGNSLCLSTQVGCRMGCKFCASTIGGLVRNLSAGEMLAQVIEVNKDLEKGGERKVGNIVLMGIGEPLDNYDNTVKFIKMMHYPMGLNMSYRRITLSTCGLVPKMMDLAEEGLPITLSISLHAPNDELRKLIMPVASAYSIDEILKASRYYFKKTGRRVTFEYALISDLNDRERDAIELARRLKGFPCHVNIIPLNNVRGLGYKRSSQATVERFVSLLKSQGIAVTKRRELGLDIEGACGQLRRSYLERVETRQDER</sequence>
<evidence type="ECO:0000256" key="8">
    <source>
        <dbReference type="ARBA" id="ARBA00022694"/>
    </source>
</evidence>
<dbReference type="InterPro" id="IPR007197">
    <property type="entry name" value="rSAM"/>
</dbReference>
<comment type="similarity">
    <text evidence="12">Belongs to the radical SAM superfamily. RlmN family.</text>
</comment>
<reference evidence="14 15" key="1">
    <citation type="submission" date="2016-10" db="EMBL/GenBank/DDBJ databases">
        <authorList>
            <person name="de Groot N.N."/>
        </authorList>
    </citation>
    <scope>NUCLEOTIDE SEQUENCE [LARGE SCALE GENOMIC DNA]</scope>
    <source>
        <strain evidence="14 15">DSM 20678</strain>
    </source>
</reference>
<feature type="binding site" evidence="12">
    <location>
        <position position="113"/>
    </location>
    <ligand>
        <name>[4Fe-4S] cluster</name>
        <dbReference type="ChEBI" id="CHEBI:49883"/>
        <note>4Fe-4S-S-AdoMet</note>
    </ligand>
</feature>
<dbReference type="Pfam" id="PF21016">
    <property type="entry name" value="RlmN_N"/>
    <property type="match status" value="1"/>
</dbReference>
<keyword evidence="3 12" id="KW-0963">Cytoplasm</keyword>
<keyword evidence="4 12" id="KW-0698">rRNA processing</keyword>
<dbReference type="OrthoDB" id="9793973at2"/>
<dbReference type="InterPro" id="IPR027492">
    <property type="entry name" value="RNA_MTrfase_RlmN"/>
</dbReference>
<comment type="subcellular location">
    <subcellularLocation>
        <location evidence="1 12">Cytoplasm</location>
    </subcellularLocation>
</comment>
<protein>
    <recommendedName>
        <fullName evidence="12">Probable dual-specificity RNA methyltransferase RlmN</fullName>
        <ecNumber evidence="12">2.1.1.192</ecNumber>
    </recommendedName>
    <alternativeName>
        <fullName evidence="12">23S rRNA (adenine(2503)-C(2))-methyltransferase</fullName>
    </alternativeName>
    <alternativeName>
        <fullName evidence="12">23S rRNA m2A2503 methyltransferase</fullName>
    </alternativeName>
    <alternativeName>
        <fullName evidence="12">Ribosomal RNA large subunit methyltransferase N</fullName>
    </alternativeName>
    <alternativeName>
        <fullName evidence="12">tRNA (adenine(37)-C(2))-methyltransferase</fullName>
    </alternativeName>
    <alternativeName>
        <fullName evidence="12">tRNA m2A37 methyltransferase</fullName>
    </alternativeName>
</protein>
<feature type="active site" description="S-methylcysteine intermediate" evidence="12">
    <location>
        <position position="338"/>
    </location>
</feature>
<keyword evidence="10 12" id="KW-0408">Iron</keyword>
<dbReference type="Gene3D" id="3.20.20.70">
    <property type="entry name" value="Aldolase class I"/>
    <property type="match status" value="1"/>
</dbReference>
<dbReference type="InterPro" id="IPR040072">
    <property type="entry name" value="Methyltransferase_A"/>
</dbReference>
<evidence type="ECO:0000256" key="2">
    <source>
        <dbReference type="ARBA" id="ARBA00022485"/>
    </source>
</evidence>
<comment type="cofactor">
    <cofactor evidence="12">
        <name>[4Fe-4S] cluster</name>
        <dbReference type="ChEBI" id="CHEBI:49883"/>
    </cofactor>
    <text evidence="12">Binds 1 [4Fe-4S] cluster. The cluster is coordinated with 3 cysteines and an exchangeable S-adenosyl-L-methionine.</text>
</comment>
<dbReference type="InterPro" id="IPR004383">
    <property type="entry name" value="rRNA_lsu_MTrfase_RlmN/Cfr"/>
</dbReference>
<organism evidence="14 15">
    <name type="scientific">Caldicoprobacter faecalis</name>
    <dbReference type="NCBI Taxonomy" id="937334"/>
    <lineage>
        <taxon>Bacteria</taxon>
        <taxon>Bacillati</taxon>
        <taxon>Bacillota</taxon>
        <taxon>Clostridia</taxon>
        <taxon>Caldicoprobacterales</taxon>
        <taxon>Caldicoprobacteraceae</taxon>
        <taxon>Caldicoprobacter</taxon>
    </lineage>
</organism>
<evidence type="ECO:0000313" key="14">
    <source>
        <dbReference type="EMBL" id="SFQ18082.1"/>
    </source>
</evidence>
<dbReference type="HAMAP" id="MF_01849">
    <property type="entry name" value="RNA_methyltr_RlmN"/>
    <property type="match status" value="1"/>
</dbReference>
<evidence type="ECO:0000256" key="4">
    <source>
        <dbReference type="ARBA" id="ARBA00022552"/>
    </source>
</evidence>
<keyword evidence="12" id="KW-1015">Disulfide bond</keyword>
<dbReference type="GO" id="GO:0046872">
    <property type="term" value="F:metal ion binding"/>
    <property type="evidence" value="ECO:0007669"/>
    <property type="project" value="UniProtKB-KW"/>
</dbReference>
<feature type="binding site" evidence="12">
    <location>
        <position position="295"/>
    </location>
    <ligand>
        <name>S-adenosyl-L-methionine</name>
        <dbReference type="ChEBI" id="CHEBI:59789"/>
    </ligand>
</feature>
<evidence type="ECO:0000256" key="12">
    <source>
        <dbReference type="HAMAP-Rule" id="MF_01849"/>
    </source>
</evidence>
<evidence type="ECO:0000256" key="3">
    <source>
        <dbReference type="ARBA" id="ARBA00022490"/>
    </source>
</evidence>
<dbReference type="EMBL" id="FOXR01000016">
    <property type="protein sequence ID" value="SFQ18082.1"/>
    <property type="molecule type" value="Genomic_DNA"/>
</dbReference>
<feature type="binding site" evidence="12">
    <location>
        <position position="120"/>
    </location>
    <ligand>
        <name>[4Fe-4S] cluster</name>
        <dbReference type="ChEBI" id="CHEBI:49883"/>
        <note>4Fe-4S-S-AdoMet</note>
    </ligand>
</feature>
<comment type="catalytic activity">
    <reaction evidence="12">
        <text>adenosine(37) in tRNA + 2 reduced [2Fe-2S]-[ferredoxin] + 2 S-adenosyl-L-methionine = 2-methyladenosine(37) in tRNA + 5'-deoxyadenosine + L-methionine + 2 oxidized [2Fe-2S]-[ferredoxin] + S-adenosyl-L-homocysteine</text>
        <dbReference type="Rhea" id="RHEA:43332"/>
        <dbReference type="Rhea" id="RHEA-COMP:10000"/>
        <dbReference type="Rhea" id="RHEA-COMP:10001"/>
        <dbReference type="Rhea" id="RHEA-COMP:10162"/>
        <dbReference type="Rhea" id="RHEA-COMP:10485"/>
        <dbReference type="ChEBI" id="CHEBI:17319"/>
        <dbReference type="ChEBI" id="CHEBI:33737"/>
        <dbReference type="ChEBI" id="CHEBI:33738"/>
        <dbReference type="ChEBI" id="CHEBI:57844"/>
        <dbReference type="ChEBI" id="CHEBI:57856"/>
        <dbReference type="ChEBI" id="CHEBI:59789"/>
        <dbReference type="ChEBI" id="CHEBI:74411"/>
        <dbReference type="ChEBI" id="CHEBI:74497"/>
        <dbReference type="EC" id="2.1.1.192"/>
    </reaction>
</comment>
<dbReference type="SUPFAM" id="SSF102114">
    <property type="entry name" value="Radical SAM enzymes"/>
    <property type="match status" value="1"/>
</dbReference>
<dbReference type="SFLD" id="SFLDS00029">
    <property type="entry name" value="Radical_SAM"/>
    <property type="match status" value="1"/>
</dbReference>
<evidence type="ECO:0000256" key="5">
    <source>
        <dbReference type="ARBA" id="ARBA00022603"/>
    </source>
</evidence>
<feature type="binding site" evidence="12">
    <location>
        <position position="117"/>
    </location>
    <ligand>
        <name>[4Fe-4S] cluster</name>
        <dbReference type="ChEBI" id="CHEBI:49883"/>
        <note>4Fe-4S-S-AdoMet</note>
    </ligand>
</feature>
<dbReference type="NCBIfam" id="TIGR00048">
    <property type="entry name" value="rRNA_mod_RlmN"/>
    <property type="match status" value="1"/>
</dbReference>
<evidence type="ECO:0000256" key="1">
    <source>
        <dbReference type="ARBA" id="ARBA00004496"/>
    </source>
</evidence>
<dbReference type="GO" id="GO:0019843">
    <property type="term" value="F:rRNA binding"/>
    <property type="evidence" value="ECO:0007669"/>
    <property type="project" value="UniProtKB-UniRule"/>
</dbReference>